<evidence type="ECO:0000256" key="3">
    <source>
        <dbReference type="ARBA" id="ARBA00022694"/>
    </source>
</evidence>
<organism evidence="10 11">
    <name type="scientific">Paenibacillus glycanilyticus</name>
    <dbReference type="NCBI Taxonomy" id="126569"/>
    <lineage>
        <taxon>Bacteria</taxon>
        <taxon>Bacillati</taxon>
        <taxon>Bacillota</taxon>
        <taxon>Bacilli</taxon>
        <taxon>Bacillales</taxon>
        <taxon>Paenibacillaceae</taxon>
        <taxon>Paenibacillus</taxon>
    </lineage>
</organism>
<protein>
    <submittedName>
        <fullName evidence="10">Epoxyqueuosine reductase</fullName>
    </submittedName>
</protein>
<dbReference type="SMART" id="SM00567">
    <property type="entry name" value="EZ_HEAT"/>
    <property type="match status" value="2"/>
</dbReference>
<dbReference type="SUPFAM" id="SSF48371">
    <property type="entry name" value="ARM repeat"/>
    <property type="match status" value="1"/>
</dbReference>
<keyword evidence="7" id="KW-0408">Iron</keyword>
<evidence type="ECO:0000256" key="6">
    <source>
        <dbReference type="ARBA" id="ARBA00023002"/>
    </source>
</evidence>
<accession>A0ABQ6NNT2</accession>
<dbReference type="InterPro" id="IPR017900">
    <property type="entry name" value="4Fe4S_Fe_S_CS"/>
</dbReference>
<keyword evidence="11" id="KW-1185">Reference proteome</keyword>
<dbReference type="InterPro" id="IPR011989">
    <property type="entry name" value="ARM-like"/>
</dbReference>
<dbReference type="Pfam" id="PF13646">
    <property type="entry name" value="HEAT_2"/>
    <property type="match status" value="1"/>
</dbReference>
<keyword evidence="5" id="KW-0671">Queuosine biosynthesis</keyword>
<evidence type="ECO:0000256" key="8">
    <source>
        <dbReference type="ARBA" id="ARBA00023014"/>
    </source>
</evidence>
<dbReference type="NCBIfam" id="TIGR00276">
    <property type="entry name" value="tRNA epoxyqueuosine(34) reductase QueG"/>
    <property type="match status" value="1"/>
</dbReference>
<keyword evidence="2" id="KW-0963">Cytoplasm</keyword>
<dbReference type="Pfam" id="PF13484">
    <property type="entry name" value="Fer4_16"/>
    <property type="match status" value="1"/>
</dbReference>
<evidence type="ECO:0000256" key="7">
    <source>
        <dbReference type="ARBA" id="ARBA00023004"/>
    </source>
</evidence>
<evidence type="ECO:0000256" key="4">
    <source>
        <dbReference type="ARBA" id="ARBA00022723"/>
    </source>
</evidence>
<dbReference type="PROSITE" id="PS51379">
    <property type="entry name" value="4FE4S_FER_2"/>
    <property type="match status" value="1"/>
</dbReference>
<dbReference type="PANTHER" id="PTHR30002">
    <property type="entry name" value="EPOXYQUEUOSINE REDUCTASE"/>
    <property type="match status" value="1"/>
</dbReference>
<evidence type="ECO:0000256" key="5">
    <source>
        <dbReference type="ARBA" id="ARBA00022785"/>
    </source>
</evidence>
<keyword evidence="8" id="KW-0411">Iron-sulfur</keyword>
<sequence>MLMDGSRWITLKEELREAAASLGIDKIGFASADPFTELKTRLIRHRELGRESGFEEPDLDKRTNPALLFDNPQSIIAIAVAYPAKLPNPPKSEPGARRGILSRSAWGDDYHKVLRDRMAKLEAWLKERVPEARFESMVDTGALSDRAVAERAGIGWSAKNCSILSEDLGSWIYLGEMITNIPFEPDTPVTEGCGECTKCIDACPTDALVGPGQLDSNKCISFITQTKGFISDEYMRKIGNRLYGCDTCQTVCPVNRGKNWTHQPELQPDPELVKPLLVPLLTIGNREFKDRYGHTSSAWRGKKPIQRNAVIGLGNFKDKSAVPDLIGVLKDDTRPVLRGTAAWALSRIGGDEAMEALIEALPNETDEEARVYLERAIASLETDHGRAEEGASIPRES</sequence>
<dbReference type="InterPro" id="IPR017896">
    <property type="entry name" value="4Fe4S_Fe-S-bd"/>
</dbReference>
<dbReference type="PANTHER" id="PTHR30002:SF4">
    <property type="entry name" value="EPOXYQUEUOSINE REDUCTASE"/>
    <property type="match status" value="1"/>
</dbReference>
<dbReference type="Gene3D" id="3.30.70.20">
    <property type="match status" value="1"/>
</dbReference>
<dbReference type="InterPro" id="IPR004155">
    <property type="entry name" value="PBS_lyase_HEAT"/>
</dbReference>
<gene>
    <name evidence="10" type="primary">queG</name>
    <name evidence="10" type="ORF">PghCCS26_29250</name>
</gene>
<evidence type="ECO:0000313" key="10">
    <source>
        <dbReference type="EMBL" id="GMK45797.1"/>
    </source>
</evidence>
<dbReference type="Pfam" id="PF08331">
    <property type="entry name" value="QueG_DUF1730"/>
    <property type="match status" value="1"/>
</dbReference>
<evidence type="ECO:0000256" key="1">
    <source>
        <dbReference type="ARBA" id="ARBA00022485"/>
    </source>
</evidence>
<keyword evidence="1" id="KW-0004">4Fe-4S</keyword>
<evidence type="ECO:0000313" key="11">
    <source>
        <dbReference type="Proteomes" id="UP001285921"/>
    </source>
</evidence>
<comment type="caution">
    <text evidence="10">The sequence shown here is derived from an EMBL/GenBank/DDBJ whole genome shotgun (WGS) entry which is preliminary data.</text>
</comment>
<dbReference type="EMBL" id="BTCL01000009">
    <property type="protein sequence ID" value="GMK45797.1"/>
    <property type="molecule type" value="Genomic_DNA"/>
</dbReference>
<dbReference type="Gene3D" id="1.25.10.10">
    <property type="entry name" value="Leucine-rich Repeat Variant"/>
    <property type="match status" value="1"/>
</dbReference>
<dbReference type="InterPro" id="IPR004453">
    <property type="entry name" value="QueG"/>
</dbReference>
<dbReference type="InterPro" id="IPR013542">
    <property type="entry name" value="QueG_DUF1730"/>
</dbReference>
<dbReference type="Proteomes" id="UP001285921">
    <property type="component" value="Unassembled WGS sequence"/>
</dbReference>
<keyword evidence="3" id="KW-0819">tRNA processing</keyword>
<dbReference type="InterPro" id="IPR016024">
    <property type="entry name" value="ARM-type_fold"/>
</dbReference>
<dbReference type="SUPFAM" id="SSF54862">
    <property type="entry name" value="4Fe-4S ferredoxins"/>
    <property type="match status" value="1"/>
</dbReference>
<reference evidence="10 11" key="1">
    <citation type="submission" date="2023-05" db="EMBL/GenBank/DDBJ databases">
        <title>Draft genome of Paenibacillus sp. CCS26.</title>
        <authorList>
            <person name="Akita H."/>
            <person name="Shinto Y."/>
            <person name="Kimura Z."/>
        </authorList>
    </citation>
    <scope>NUCLEOTIDE SEQUENCE [LARGE SCALE GENOMIC DNA]</scope>
    <source>
        <strain evidence="10 11">CCS26</strain>
    </source>
</reference>
<keyword evidence="4" id="KW-0479">Metal-binding</keyword>
<evidence type="ECO:0000256" key="2">
    <source>
        <dbReference type="ARBA" id="ARBA00022490"/>
    </source>
</evidence>
<dbReference type="PROSITE" id="PS00198">
    <property type="entry name" value="4FE4S_FER_1"/>
    <property type="match status" value="1"/>
</dbReference>
<proteinExistence type="predicted"/>
<feature type="domain" description="4Fe-4S ferredoxin-type" evidence="9">
    <location>
        <begin position="183"/>
        <end position="213"/>
    </location>
</feature>
<name>A0ABQ6NNT2_9BACL</name>
<evidence type="ECO:0000259" key="9">
    <source>
        <dbReference type="PROSITE" id="PS51379"/>
    </source>
</evidence>
<keyword evidence="6" id="KW-0560">Oxidoreductase</keyword>